<reference evidence="1" key="1">
    <citation type="submission" date="2025-08" db="UniProtKB">
        <authorList>
            <consortium name="Ensembl"/>
        </authorList>
    </citation>
    <scope>IDENTIFICATION</scope>
</reference>
<sequence>SQEVLLKCPRGNNSDIIQCDDVGNLKVNNGTRGNIGNKDTGRCISRAADQTGFYTEKPETFKLCVDWP</sequence>
<evidence type="ECO:0000313" key="1">
    <source>
        <dbReference type="Ensembl" id="ENSPCOP00000003228.1"/>
    </source>
</evidence>
<reference evidence="1" key="2">
    <citation type="submission" date="2025-09" db="UniProtKB">
        <authorList>
            <consortium name="Ensembl"/>
        </authorList>
    </citation>
    <scope>IDENTIFICATION</scope>
</reference>
<protein>
    <submittedName>
        <fullName evidence="1">Uncharacterized protein</fullName>
    </submittedName>
</protein>
<accession>A0A2K6ENC3</accession>
<evidence type="ECO:0000313" key="2">
    <source>
        <dbReference type="Proteomes" id="UP000233160"/>
    </source>
</evidence>
<dbReference type="AlphaFoldDB" id="A0A2K6ENC3"/>
<name>A0A2K6ENC3_PROCO</name>
<dbReference type="Ensembl" id="ENSPCOT00000011061.1">
    <property type="protein sequence ID" value="ENSPCOP00000003228.1"/>
    <property type="gene ID" value="ENSPCOG00000009756.1"/>
</dbReference>
<keyword evidence="2" id="KW-1185">Reference proteome</keyword>
<dbReference type="GeneTree" id="ENSGT00940000163227"/>
<organism evidence="1 2">
    <name type="scientific">Propithecus coquereli</name>
    <name type="common">Coquerel's sifaka</name>
    <name type="synonym">Propithecus verreauxi coquereli</name>
    <dbReference type="NCBI Taxonomy" id="379532"/>
    <lineage>
        <taxon>Eukaryota</taxon>
        <taxon>Metazoa</taxon>
        <taxon>Chordata</taxon>
        <taxon>Craniata</taxon>
        <taxon>Vertebrata</taxon>
        <taxon>Euteleostomi</taxon>
        <taxon>Mammalia</taxon>
        <taxon>Eutheria</taxon>
        <taxon>Euarchontoglires</taxon>
        <taxon>Primates</taxon>
        <taxon>Strepsirrhini</taxon>
        <taxon>Lemuriformes</taxon>
        <taxon>Indriidae</taxon>
        <taxon>Propithecus</taxon>
    </lineage>
</organism>
<dbReference type="Proteomes" id="UP000233160">
    <property type="component" value="Unassembled WGS sequence"/>
</dbReference>
<proteinExistence type="predicted"/>